<dbReference type="KEGG" id="sta:STHERM_c10700"/>
<dbReference type="PaxDb" id="665571-STHERM_c10700"/>
<dbReference type="GO" id="GO:0030975">
    <property type="term" value="F:thiamine binding"/>
    <property type="evidence" value="ECO:0007669"/>
    <property type="project" value="InterPro"/>
</dbReference>
<organism evidence="8 9">
    <name type="scientific">Winmispira thermophila (strain ATCC 49972 / DSM 6192 / RI 19.B1)</name>
    <name type="common">Spirochaeta thermophila</name>
    <dbReference type="NCBI Taxonomy" id="665571"/>
    <lineage>
        <taxon>Bacteria</taxon>
        <taxon>Pseudomonadati</taxon>
        <taxon>Spirochaetota</taxon>
        <taxon>Spirochaetia</taxon>
        <taxon>Winmispirales</taxon>
        <taxon>Winmispiraceae</taxon>
        <taxon>Winmispira</taxon>
    </lineage>
</organism>
<evidence type="ECO:0000256" key="1">
    <source>
        <dbReference type="ARBA" id="ARBA00022679"/>
    </source>
</evidence>
<dbReference type="GO" id="GO:0004788">
    <property type="term" value="F:thiamine diphosphokinase activity"/>
    <property type="evidence" value="ECO:0007669"/>
    <property type="project" value="UniProtKB-UniRule"/>
</dbReference>
<dbReference type="GO" id="GO:0016301">
    <property type="term" value="F:kinase activity"/>
    <property type="evidence" value="ECO:0007669"/>
    <property type="project" value="UniProtKB-KW"/>
</dbReference>
<evidence type="ECO:0000313" key="8">
    <source>
        <dbReference type="EMBL" id="ADN02015.1"/>
    </source>
</evidence>
<evidence type="ECO:0000313" key="9">
    <source>
        <dbReference type="Proteomes" id="UP000001296"/>
    </source>
</evidence>
<keyword evidence="1" id="KW-0808">Transferase</keyword>
<dbReference type="InterPro" id="IPR007373">
    <property type="entry name" value="Thiamin_PyroPKinase_B1-bd"/>
</dbReference>
<evidence type="ECO:0000256" key="3">
    <source>
        <dbReference type="ARBA" id="ARBA00022777"/>
    </source>
</evidence>
<dbReference type="PANTHER" id="PTHR41299:SF1">
    <property type="entry name" value="THIAMINE PYROPHOSPHOKINASE"/>
    <property type="match status" value="1"/>
</dbReference>
<dbReference type="InterPro" id="IPR036371">
    <property type="entry name" value="TPK_B1-bd_sf"/>
</dbReference>
<dbReference type="GO" id="GO:0005524">
    <property type="term" value="F:ATP binding"/>
    <property type="evidence" value="ECO:0007669"/>
    <property type="project" value="UniProtKB-KW"/>
</dbReference>
<name>E0RSM8_WINT6</name>
<evidence type="ECO:0000259" key="7">
    <source>
        <dbReference type="Pfam" id="PF04265"/>
    </source>
</evidence>
<dbReference type="InterPro" id="IPR036759">
    <property type="entry name" value="TPK_catalytic_sf"/>
</dbReference>
<dbReference type="Pfam" id="PF04265">
    <property type="entry name" value="TPK_B1_binding"/>
    <property type="match status" value="1"/>
</dbReference>
<dbReference type="InterPro" id="IPR006282">
    <property type="entry name" value="Thi_PPkinase"/>
</dbReference>
<dbReference type="NCBIfam" id="TIGR01378">
    <property type="entry name" value="thi_PPkinase"/>
    <property type="match status" value="1"/>
</dbReference>
<dbReference type="GO" id="GO:0006772">
    <property type="term" value="P:thiamine metabolic process"/>
    <property type="evidence" value="ECO:0007669"/>
    <property type="project" value="UniProtKB-UniRule"/>
</dbReference>
<keyword evidence="3 8" id="KW-0418">Kinase</keyword>
<dbReference type="InterPro" id="IPR007371">
    <property type="entry name" value="TPK_catalytic"/>
</dbReference>
<dbReference type="InterPro" id="IPR053149">
    <property type="entry name" value="TPK"/>
</dbReference>
<dbReference type="eggNOG" id="COG1564">
    <property type="taxonomic scope" value="Bacteria"/>
</dbReference>
<dbReference type="SUPFAM" id="SSF63862">
    <property type="entry name" value="Thiamin pyrophosphokinase, substrate-binding domain"/>
    <property type="match status" value="1"/>
</dbReference>
<dbReference type="EMBL" id="CP001698">
    <property type="protein sequence ID" value="ADN02015.1"/>
    <property type="molecule type" value="Genomic_DNA"/>
</dbReference>
<sequence>MPLVFRYIEPMDVGIVCTGGLGPEKELVASLLSRTEDPDRIFVVAADSGLLLCREYGLTPHLFVGDLDSLPDRSVLHAFPRTEVRIFPRDKDYTDTELAIEALRERGVHRWFLLGGGGGRADQFLGIVSLCMRDFHPEVWLTHREEIRVLREGCRYRIDVQRGDVISLFPLSCGRCRAVTRGLRWPLDSLEWRPGDMGISNEAVDDVVEVIVMEGRYLWVRNLAPV</sequence>
<dbReference type="AlphaFoldDB" id="E0RSM8"/>
<dbReference type="CDD" id="cd07995">
    <property type="entry name" value="TPK"/>
    <property type="match status" value="1"/>
</dbReference>
<reference evidence="8 9" key="2">
    <citation type="journal article" date="2010" name="J. Bacteriol.">
        <title>Genome sequence of the polysaccharide-degrading, thermophilic anaerobe Spirochaeta thermophila DSM 6192.</title>
        <authorList>
            <person name="Angelov A."/>
            <person name="Liebl S."/>
            <person name="Ballschmiter M."/>
            <person name="Bomeke M."/>
            <person name="Lehmann R."/>
            <person name="Liesegang H."/>
            <person name="Daniel R."/>
            <person name="Liebl W."/>
        </authorList>
    </citation>
    <scope>NUCLEOTIDE SEQUENCE [LARGE SCALE GENOMIC DNA]</scope>
    <source>
        <strain evidence="9">ATCC 49972 / DSM 6192 / RI 19.B1</strain>
    </source>
</reference>
<evidence type="ECO:0000256" key="2">
    <source>
        <dbReference type="ARBA" id="ARBA00022741"/>
    </source>
</evidence>
<evidence type="ECO:0000256" key="4">
    <source>
        <dbReference type="ARBA" id="ARBA00022840"/>
    </source>
</evidence>
<proteinExistence type="predicted"/>
<reference key="1">
    <citation type="submission" date="2009-08" db="EMBL/GenBank/DDBJ databases">
        <title>The genome sequence of Spirochaeta thermophila DSM6192.</title>
        <authorList>
            <person name="Angelov A."/>
            <person name="Mientus M."/>
            <person name="Wittenberg S."/>
            <person name="Lehmann R."/>
            <person name="Liesegang H."/>
            <person name="Daniel R."/>
            <person name="Liebl W."/>
        </authorList>
    </citation>
    <scope>NUCLEOTIDE SEQUENCE</scope>
    <source>
        <strain>DSM 6192</strain>
    </source>
</reference>
<gene>
    <name evidence="8" type="ordered locus">STHERM_c10700</name>
</gene>
<keyword evidence="2" id="KW-0547">Nucleotide-binding</keyword>
<dbReference type="SUPFAM" id="SSF63999">
    <property type="entry name" value="Thiamin pyrophosphokinase, catalytic domain"/>
    <property type="match status" value="1"/>
</dbReference>
<protein>
    <recommendedName>
        <fullName evidence="5">Thiamine diphosphokinase</fullName>
        <ecNumber evidence="5">2.7.6.2</ecNumber>
    </recommendedName>
</protein>
<feature type="domain" description="Thiamin pyrophosphokinase thiamin-binding" evidence="7">
    <location>
        <begin position="161"/>
        <end position="211"/>
    </location>
</feature>
<keyword evidence="4" id="KW-0067">ATP-binding</keyword>
<dbReference type="PANTHER" id="PTHR41299">
    <property type="entry name" value="THIAMINE PYROPHOSPHOKINASE"/>
    <property type="match status" value="1"/>
</dbReference>
<dbReference type="Gene3D" id="3.40.50.10240">
    <property type="entry name" value="Thiamin pyrophosphokinase, catalytic domain"/>
    <property type="match status" value="1"/>
</dbReference>
<evidence type="ECO:0000256" key="5">
    <source>
        <dbReference type="NCBIfam" id="TIGR01378"/>
    </source>
</evidence>
<dbReference type="HOGENOM" id="CLU_044237_1_1_12"/>
<feature type="domain" description="Thiamin pyrophosphokinase catalytic" evidence="6">
    <location>
        <begin position="42"/>
        <end position="133"/>
    </location>
</feature>
<accession>E0RSM8</accession>
<dbReference type="Pfam" id="PF04263">
    <property type="entry name" value="TPK_catalytic"/>
    <property type="match status" value="1"/>
</dbReference>
<dbReference type="EC" id="2.7.6.2" evidence="5"/>
<dbReference type="GO" id="GO:0009229">
    <property type="term" value="P:thiamine diphosphate biosynthetic process"/>
    <property type="evidence" value="ECO:0007669"/>
    <property type="project" value="InterPro"/>
</dbReference>
<dbReference type="Proteomes" id="UP000001296">
    <property type="component" value="Chromosome"/>
</dbReference>
<evidence type="ECO:0000259" key="6">
    <source>
        <dbReference type="Pfam" id="PF04263"/>
    </source>
</evidence>